<reference evidence="2 3" key="1">
    <citation type="journal article" date="2018" name="Microbiome">
        <title>Fine metagenomic profile of the Mediterranean stratified and mixed water columns revealed by assembly and recruitment.</title>
        <authorList>
            <person name="Haro-Moreno J.M."/>
            <person name="Lopez-Perez M."/>
            <person name="De La Torre J.R."/>
            <person name="Picazo A."/>
            <person name="Camacho A."/>
            <person name="Rodriguez-Valera F."/>
        </authorList>
    </citation>
    <scope>NUCLEOTIDE SEQUENCE [LARGE SCALE GENOMIC DNA]</scope>
    <source>
        <strain evidence="2">MED-G50</strain>
    </source>
</reference>
<organism evidence="2 3">
    <name type="scientific">PS1 clade bacterium</name>
    <dbReference type="NCBI Taxonomy" id="2175152"/>
    <lineage>
        <taxon>Bacteria</taxon>
        <taxon>Pseudomonadati</taxon>
        <taxon>Pseudomonadota</taxon>
        <taxon>Alphaproteobacteria</taxon>
        <taxon>PS1 clade</taxon>
    </lineage>
</organism>
<dbReference type="Proteomes" id="UP000252289">
    <property type="component" value="Unassembled WGS sequence"/>
</dbReference>
<dbReference type="InterPro" id="IPR011059">
    <property type="entry name" value="Metal-dep_hydrolase_composite"/>
</dbReference>
<keyword evidence="2" id="KW-0378">Hydrolase</keyword>
<sequence length="154" mass="16981">MLFKKVDLENSVHDVRIRGDRILDIAVELVAEEGEKVIHANGGALLPGLHDHHIHINATAASLHSLSCGPPDISSEQELAAALHKAAAQRPQKWVRGVGYYPFKGNEENNIIDRDWLDKNGPDCPVRIQHRSGRLWIFNTKGLDAINNTSTSLG</sequence>
<proteinExistence type="predicted"/>
<feature type="domain" description="Amidohydrolase 3" evidence="1">
    <location>
        <begin position="36"/>
        <end position="147"/>
    </location>
</feature>
<comment type="caution">
    <text evidence="2">The sequence shown here is derived from an EMBL/GenBank/DDBJ whole genome shotgun (WGS) entry which is preliminary data.</text>
</comment>
<dbReference type="GO" id="GO:0016810">
    <property type="term" value="F:hydrolase activity, acting on carbon-nitrogen (but not peptide) bonds"/>
    <property type="evidence" value="ECO:0007669"/>
    <property type="project" value="InterPro"/>
</dbReference>
<dbReference type="SUPFAM" id="SSF51338">
    <property type="entry name" value="Composite domain of metallo-dependent hydrolases"/>
    <property type="match status" value="1"/>
</dbReference>
<dbReference type="Gene3D" id="2.30.40.10">
    <property type="entry name" value="Urease, subunit C, domain 1"/>
    <property type="match status" value="1"/>
</dbReference>
<feature type="non-terminal residue" evidence="2">
    <location>
        <position position="154"/>
    </location>
</feature>
<dbReference type="Gene3D" id="3.20.20.140">
    <property type="entry name" value="Metal-dependent hydrolases"/>
    <property type="match status" value="1"/>
</dbReference>
<dbReference type="Gene3D" id="3.10.310.70">
    <property type="match status" value="1"/>
</dbReference>
<dbReference type="PANTHER" id="PTHR22642">
    <property type="entry name" value="IMIDAZOLONEPROPIONASE"/>
    <property type="match status" value="1"/>
</dbReference>
<evidence type="ECO:0000313" key="2">
    <source>
        <dbReference type="EMBL" id="RCL84426.1"/>
    </source>
</evidence>
<dbReference type="InterPro" id="IPR013108">
    <property type="entry name" value="Amidohydro_3"/>
</dbReference>
<gene>
    <name evidence="2" type="ORF">DBW64_03715</name>
</gene>
<name>A0A368EIY1_9PROT</name>
<dbReference type="Pfam" id="PF07969">
    <property type="entry name" value="Amidohydro_3"/>
    <property type="match status" value="1"/>
</dbReference>
<evidence type="ECO:0000313" key="3">
    <source>
        <dbReference type="Proteomes" id="UP000252289"/>
    </source>
</evidence>
<protein>
    <submittedName>
        <fullName evidence="2">Metal-dependent hydrolase</fullName>
    </submittedName>
</protein>
<accession>A0A368EIY1</accession>
<dbReference type="EMBL" id="QOQK01000014">
    <property type="protein sequence ID" value="RCL84426.1"/>
    <property type="molecule type" value="Genomic_DNA"/>
</dbReference>
<evidence type="ECO:0000259" key="1">
    <source>
        <dbReference type="Pfam" id="PF07969"/>
    </source>
</evidence>
<dbReference type="PANTHER" id="PTHR22642:SF2">
    <property type="entry name" value="PROTEIN LONG AFTER FAR-RED 3"/>
    <property type="match status" value="1"/>
</dbReference>
<dbReference type="AlphaFoldDB" id="A0A368EIY1"/>